<keyword evidence="6" id="KW-1185">Reference proteome</keyword>
<evidence type="ECO:0000313" key="6">
    <source>
        <dbReference type="Proteomes" id="UP001231859"/>
    </source>
</evidence>
<dbReference type="PRINTS" id="PR00038">
    <property type="entry name" value="HTHLUXR"/>
</dbReference>
<dbReference type="SUPFAM" id="SSF46894">
    <property type="entry name" value="C-terminal effector domain of the bipartite response regulators"/>
    <property type="match status" value="1"/>
</dbReference>
<name>A0ABY8P024_9GAMM</name>
<dbReference type="InterPro" id="IPR013656">
    <property type="entry name" value="PAS_4"/>
</dbReference>
<dbReference type="InterPro" id="IPR036388">
    <property type="entry name" value="WH-like_DNA-bd_sf"/>
</dbReference>
<dbReference type="InterPro" id="IPR000792">
    <property type="entry name" value="Tscrpt_reg_LuxR_C"/>
</dbReference>
<feature type="domain" description="HTH luxR-type" evidence="4">
    <location>
        <begin position="145"/>
        <end position="210"/>
    </location>
</feature>
<dbReference type="Proteomes" id="UP001231859">
    <property type="component" value="Plasmid paApi_AU5"/>
</dbReference>
<dbReference type="Gene3D" id="3.30.450.20">
    <property type="entry name" value="PAS domain"/>
    <property type="match status" value="1"/>
</dbReference>
<dbReference type="SMART" id="SM00421">
    <property type="entry name" value="HTH_LUXR"/>
    <property type="match status" value="1"/>
</dbReference>
<evidence type="ECO:0000256" key="3">
    <source>
        <dbReference type="ARBA" id="ARBA00023163"/>
    </source>
</evidence>
<keyword evidence="1" id="KW-0805">Transcription regulation</keyword>
<evidence type="ECO:0000256" key="2">
    <source>
        <dbReference type="ARBA" id="ARBA00023125"/>
    </source>
</evidence>
<gene>
    <name evidence="5" type="ORF">QG404_00275</name>
</gene>
<dbReference type="CDD" id="cd06170">
    <property type="entry name" value="LuxR_C_like"/>
    <property type="match status" value="1"/>
</dbReference>
<protein>
    <submittedName>
        <fullName evidence="5">Helix-turn-helix transcriptional regulator</fullName>
    </submittedName>
</protein>
<accession>A0ABY8P024</accession>
<dbReference type="RefSeq" id="WP_280936939.1">
    <property type="nucleotide sequence ID" value="NZ_CP123756.1"/>
</dbReference>
<evidence type="ECO:0000259" key="4">
    <source>
        <dbReference type="PROSITE" id="PS50043"/>
    </source>
</evidence>
<keyword evidence="2" id="KW-0238">DNA-binding</keyword>
<dbReference type="PANTHER" id="PTHR44688:SF16">
    <property type="entry name" value="DNA-BINDING TRANSCRIPTIONAL ACTIVATOR DEVR_DOSR"/>
    <property type="match status" value="1"/>
</dbReference>
<evidence type="ECO:0000256" key="1">
    <source>
        <dbReference type="ARBA" id="ARBA00023015"/>
    </source>
</evidence>
<geneLocation type="plasmid" evidence="5 6">
    <name>paApi_AU5</name>
</geneLocation>
<dbReference type="PANTHER" id="PTHR44688">
    <property type="entry name" value="DNA-BINDING TRANSCRIPTIONAL ACTIVATOR DEVR_DOSR"/>
    <property type="match status" value="1"/>
</dbReference>
<dbReference type="PROSITE" id="PS50043">
    <property type="entry name" value="HTH_LUXR_2"/>
    <property type="match status" value="1"/>
</dbReference>
<proteinExistence type="predicted"/>
<dbReference type="EMBL" id="CP123756">
    <property type="protein sequence ID" value="WGO82175.1"/>
    <property type="molecule type" value="Genomic_DNA"/>
</dbReference>
<evidence type="ECO:0000313" key="5">
    <source>
        <dbReference type="EMBL" id="WGO82175.1"/>
    </source>
</evidence>
<dbReference type="Pfam" id="PF08448">
    <property type="entry name" value="PAS_4"/>
    <property type="match status" value="1"/>
</dbReference>
<reference evidence="5 6" key="1">
    <citation type="submission" date="2023-04" db="EMBL/GenBank/DDBJ databases">
        <title>Genome dynamics across the evolutionary transition to endosymbiosis.</title>
        <authorList>
            <person name="Siozios S."/>
            <person name="Nadal-Jimenez P."/>
            <person name="Azagi T."/>
            <person name="Sprong H."/>
            <person name="Frost C.L."/>
            <person name="Parratt S.R."/>
            <person name="Taylor G."/>
            <person name="Brettell L."/>
            <person name="Lew K.C."/>
            <person name="Croft L."/>
            <person name="King K.C."/>
            <person name="Brockhurst M.A."/>
            <person name="Hypsa V."/>
            <person name="Novakova E."/>
            <person name="Darby A.C."/>
            <person name="Hurst G.D.D."/>
        </authorList>
    </citation>
    <scope>NUCLEOTIDE SEQUENCE [LARGE SCALE GENOMIC DNA]</scope>
    <source>
        <strain evidence="6">aApi_AU</strain>
        <plasmid evidence="5 6">paApi_AU5</plasmid>
    </source>
</reference>
<organism evidence="5 6">
    <name type="scientific">Arsenophonus apicola</name>
    <dbReference type="NCBI Taxonomy" id="2879119"/>
    <lineage>
        <taxon>Bacteria</taxon>
        <taxon>Pseudomonadati</taxon>
        <taxon>Pseudomonadota</taxon>
        <taxon>Gammaproteobacteria</taxon>
        <taxon>Enterobacterales</taxon>
        <taxon>Morganellaceae</taxon>
        <taxon>Arsenophonus</taxon>
    </lineage>
</organism>
<keyword evidence="5" id="KW-0614">Plasmid</keyword>
<sequence length="228" mass="26568">MINEYIHSSKSLVSYIKNSSEPWYIKDLESRCIYANKADLTDLNLPENYNYEGKRDDEIPAKSCQELWEDFIRDDKLVITENKAISGVEIASYGKEDGLTPRFFVKSPLYDENNKIIGLIGHSKKIDTPTLLYYMNRLNRKIIQFDAPNDIFTKRELEVIFWAQQRLTSKEIAKRLDIFPSTVESHLKNIYRKADINSIFQLIEYCKHTGLDAYIPANFIRKGVQLIA</sequence>
<dbReference type="InterPro" id="IPR016032">
    <property type="entry name" value="Sig_transdc_resp-reg_C-effctor"/>
</dbReference>
<keyword evidence="3" id="KW-0804">Transcription</keyword>
<dbReference type="Pfam" id="PF00196">
    <property type="entry name" value="GerE"/>
    <property type="match status" value="1"/>
</dbReference>
<dbReference type="Gene3D" id="1.10.10.10">
    <property type="entry name" value="Winged helix-like DNA-binding domain superfamily/Winged helix DNA-binding domain"/>
    <property type="match status" value="1"/>
</dbReference>